<feature type="compositionally biased region" description="Polar residues" evidence="1">
    <location>
        <begin position="294"/>
        <end position="306"/>
    </location>
</feature>
<dbReference type="PANTHER" id="PTHR43842">
    <property type="entry name" value="PROPIONYL-COA CARBOXYLASE BETA CHAIN"/>
    <property type="match status" value="1"/>
</dbReference>
<dbReference type="InterPro" id="IPR029045">
    <property type="entry name" value="ClpP/crotonase-like_dom_sf"/>
</dbReference>
<dbReference type="EMBL" id="AMGW01000001">
    <property type="protein sequence ID" value="EXJ63942.1"/>
    <property type="molecule type" value="Genomic_DNA"/>
</dbReference>
<sequence length="960" mass="102504">MSNIKAKVLTIWNSMSSKKRDASSWGVGVDDSEGQAQVSTINDPVYSQPTSAPPQPQRQPGSRKSYTRPATGSGSAPGRDDPVYSQAPIGGPDGQEGQPTPTSRINDPVYGQPVEAEAKPRQIAPDQGKGQVDAANDPVYSQPQPRPRPQAAKATVNDPVYAQPQPVPSASGSADPGPGQGKISAADDPVYSHSASRSGSAQPTTVADPVYGQQVPSLPSSAPSQRAPSPGQGTIPPADDPVYSQSSGNSPQTKTVADPVYGQQVPPPSVSAPGQRAPPGPEKASIAPADDPVYSQSSGSLLQPNTVADPVYGQQVPPPPTPDQRAPNPGQGSIPAADDPVYSQSMSTPAKDSIPPADDPVYSQSTGSTASSRLSQLTWQISPPQSESVAQPNTKRPRKANKKKNSSDLSSSLPADYSDILNHLSTLRRIAQTPDLTSRGYQRQKTSGKLWSRERIAQLLDPDTWREVGSVTGTVEWERDAHNPQLEHVRAFTPSNNPQGFGRVTDVATGVKRTIYLTSDDFSIRSGHADGSVAIKTLYGEKLALRLKTPVVKLVDGSSGGGSVSTIMTNGYSYMPHVTILRTVVKQLNMGIPNLGAVLGPAIGLGAARVVSTHFSVMAGDIGSLFNAGPKVVEGATFEEGLSFADLGGPNVHCTNGTIDNLAANEEGCFRQIRTVLGYLPRCGQFEAPPCVLPCADPVDREDVGLRSVVPRKKSRSYNPYTIIESVVDRGSWFEIGGLWGRTGITGLARLGGRPVGILSLNCEVNSGALDAMGSQKLMKMLKFCDVFNLPVVQFVDVPGYAIGTVAERTATMKWGVELGKAYYSTTTPIFSVITRRVYGVAGGIMLDSREPWMRVAWPSGNWGSLPLDGGIEVGHRHELKQIGEKEGPEAVKRRYKELEDEYIRLMNPVRTATVFNVEEIVDPKDTRSICCRWVKQMYGLPMKERLADRASGKIHAVFT</sequence>
<feature type="compositionally biased region" description="Polar residues" evidence="1">
    <location>
        <begin position="193"/>
        <end position="205"/>
    </location>
</feature>
<dbReference type="AlphaFoldDB" id="W9W769"/>
<dbReference type="GO" id="GO:0004658">
    <property type="term" value="F:propionyl-CoA carboxylase activity"/>
    <property type="evidence" value="ECO:0007669"/>
    <property type="project" value="TreeGrafter"/>
</dbReference>
<feature type="compositionally biased region" description="Pro residues" evidence="1">
    <location>
        <begin position="265"/>
        <end position="281"/>
    </location>
</feature>
<dbReference type="PROSITE" id="PS50989">
    <property type="entry name" value="COA_CT_CTER"/>
    <property type="match status" value="1"/>
</dbReference>
<organism evidence="3 4">
    <name type="scientific">Cladophialophora yegresii CBS 114405</name>
    <dbReference type="NCBI Taxonomy" id="1182544"/>
    <lineage>
        <taxon>Eukaryota</taxon>
        <taxon>Fungi</taxon>
        <taxon>Dikarya</taxon>
        <taxon>Ascomycota</taxon>
        <taxon>Pezizomycotina</taxon>
        <taxon>Eurotiomycetes</taxon>
        <taxon>Chaetothyriomycetidae</taxon>
        <taxon>Chaetothyriales</taxon>
        <taxon>Herpotrichiellaceae</taxon>
        <taxon>Cladophialophora</taxon>
    </lineage>
</organism>
<accession>W9W769</accession>
<evidence type="ECO:0000259" key="2">
    <source>
        <dbReference type="PROSITE" id="PS50989"/>
    </source>
</evidence>
<dbReference type="OrthoDB" id="439921at2759"/>
<dbReference type="STRING" id="1182544.W9W769"/>
<dbReference type="Proteomes" id="UP000019473">
    <property type="component" value="Unassembled WGS sequence"/>
</dbReference>
<dbReference type="HOGENOM" id="CLU_018822_6_1_1"/>
<protein>
    <submittedName>
        <fullName evidence="3">Propionyl-CoA carboxylase beta chain</fullName>
    </submittedName>
</protein>
<gene>
    <name evidence="3" type="ORF">A1O7_00277</name>
</gene>
<reference evidence="3 4" key="1">
    <citation type="submission" date="2013-03" db="EMBL/GenBank/DDBJ databases">
        <title>The Genome Sequence of Cladophialophora yegresii CBS 114405.</title>
        <authorList>
            <consortium name="The Broad Institute Genomics Platform"/>
            <person name="Cuomo C."/>
            <person name="de Hoog S."/>
            <person name="Gorbushina A."/>
            <person name="Walker B."/>
            <person name="Young S.K."/>
            <person name="Zeng Q."/>
            <person name="Gargeya S."/>
            <person name="Fitzgerald M."/>
            <person name="Haas B."/>
            <person name="Abouelleil A."/>
            <person name="Allen A.W."/>
            <person name="Alvarado L."/>
            <person name="Arachchi H.M."/>
            <person name="Berlin A.M."/>
            <person name="Chapman S.B."/>
            <person name="Gainer-Dewar J."/>
            <person name="Goldberg J."/>
            <person name="Griggs A."/>
            <person name="Gujja S."/>
            <person name="Hansen M."/>
            <person name="Howarth C."/>
            <person name="Imamovic A."/>
            <person name="Ireland A."/>
            <person name="Larimer J."/>
            <person name="McCowan C."/>
            <person name="Murphy C."/>
            <person name="Pearson M."/>
            <person name="Poon T.W."/>
            <person name="Priest M."/>
            <person name="Roberts A."/>
            <person name="Saif S."/>
            <person name="Shea T."/>
            <person name="Sisk P."/>
            <person name="Sykes S."/>
            <person name="Wortman J."/>
            <person name="Nusbaum C."/>
            <person name="Birren B."/>
        </authorList>
    </citation>
    <scope>NUCLEOTIDE SEQUENCE [LARGE SCALE GENOMIC DNA]</scope>
    <source>
        <strain evidence="3 4">CBS 114405</strain>
    </source>
</reference>
<feature type="compositionally biased region" description="Polar residues" evidence="1">
    <location>
        <begin position="34"/>
        <end position="50"/>
    </location>
</feature>
<evidence type="ECO:0000313" key="3">
    <source>
        <dbReference type="EMBL" id="EXJ63942.1"/>
    </source>
</evidence>
<dbReference type="RefSeq" id="XP_007752509.1">
    <property type="nucleotide sequence ID" value="XM_007754319.1"/>
</dbReference>
<feature type="compositionally biased region" description="Polar residues" evidence="1">
    <location>
        <begin position="362"/>
        <end position="394"/>
    </location>
</feature>
<keyword evidence="4" id="KW-1185">Reference proteome</keyword>
<dbReference type="InterPro" id="IPR011763">
    <property type="entry name" value="COA_CT_C"/>
</dbReference>
<evidence type="ECO:0000313" key="4">
    <source>
        <dbReference type="Proteomes" id="UP000019473"/>
    </source>
</evidence>
<feature type="compositionally biased region" description="Polar residues" evidence="1">
    <location>
        <begin position="58"/>
        <end position="74"/>
    </location>
</feature>
<feature type="compositionally biased region" description="Low complexity" evidence="1">
    <location>
        <begin position="216"/>
        <end position="230"/>
    </location>
</feature>
<dbReference type="GeneID" id="19174894"/>
<name>W9W769_9EURO</name>
<comment type="caution">
    <text evidence="3">The sequence shown here is derived from an EMBL/GenBank/DDBJ whole genome shotgun (WGS) entry which is preliminary data.</text>
</comment>
<dbReference type="SUPFAM" id="SSF52096">
    <property type="entry name" value="ClpP/crotonase"/>
    <property type="match status" value="2"/>
</dbReference>
<dbReference type="PANTHER" id="PTHR43842:SF2">
    <property type="entry name" value="PROPIONYL-COA CARBOXYLASE BETA CHAIN, MITOCHONDRIAL"/>
    <property type="match status" value="1"/>
</dbReference>
<evidence type="ECO:0000256" key="1">
    <source>
        <dbReference type="SAM" id="MobiDB-lite"/>
    </source>
</evidence>
<dbReference type="eggNOG" id="KOG0540">
    <property type="taxonomic scope" value="Eukaryota"/>
</dbReference>
<dbReference type="InterPro" id="IPR051047">
    <property type="entry name" value="AccD/PCCB"/>
</dbReference>
<dbReference type="Pfam" id="PF01039">
    <property type="entry name" value="Carboxyl_trans"/>
    <property type="match status" value="1"/>
</dbReference>
<dbReference type="VEuPathDB" id="FungiDB:A1O7_00277"/>
<dbReference type="InterPro" id="IPR034733">
    <property type="entry name" value="AcCoA_carboxyl_beta"/>
</dbReference>
<feature type="region of interest" description="Disordered" evidence="1">
    <location>
        <begin position="13"/>
        <end position="415"/>
    </location>
</feature>
<feature type="domain" description="CoA carboxyltransferase C-terminal" evidence="2">
    <location>
        <begin position="698"/>
        <end position="945"/>
    </location>
</feature>
<proteinExistence type="predicted"/>
<dbReference type="Gene3D" id="3.90.226.10">
    <property type="entry name" value="2-enoyl-CoA Hydratase, Chain A, domain 1"/>
    <property type="match status" value="2"/>
</dbReference>
<feature type="compositionally biased region" description="Polar residues" evidence="1">
    <location>
        <begin position="243"/>
        <end position="255"/>
    </location>
</feature>
<feature type="compositionally biased region" description="Basic residues" evidence="1">
    <location>
        <begin position="395"/>
        <end position="404"/>
    </location>
</feature>